<dbReference type="PANTHER" id="PTHR13504:SF38">
    <property type="entry name" value="FIDO DOMAIN-CONTAINING PROTEIN"/>
    <property type="match status" value="1"/>
</dbReference>
<evidence type="ECO:0000256" key="1">
    <source>
        <dbReference type="PIRSR" id="PIRSR640198-1"/>
    </source>
</evidence>
<feature type="binding site" evidence="2">
    <location>
        <begin position="176"/>
        <end position="183"/>
    </location>
    <ligand>
        <name>ATP</name>
        <dbReference type="ChEBI" id="CHEBI:30616"/>
    </ligand>
</feature>
<keyword evidence="5" id="KW-1185">Reference proteome</keyword>
<proteinExistence type="predicted"/>
<dbReference type="Proteomes" id="UP000325295">
    <property type="component" value="Chromosome"/>
</dbReference>
<dbReference type="AlphaFoldDB" id="A0A5P1X2R4"/>
<evidence type="ECO:0000256" key="2">
    <source>
        <dbReference type="PIRSR" id="PIRSR640198-2"/>
    </source>
</evidence>
<accession>A0A5P1X2R4</accession>
<evidence type="ECO:0000313" key="5">
    <source>
        <dbReference type="Proteomes" id="UP000325295"/>
    </source>
</evidence>
<dbReference type="RefSeq" id="WP_150204512.1">
    <property type="nucleotide sequence ID" value="NZ_CP043939.1"/>
</dbReference>
<keyword evidence="2" id="KW-0067">ATP-binding</keyword>
<dbReference type="PANTHER" id="PTHR13504">
    <property type="entry name" value="FIDO DOMAIN-CONTAINING PROTEIN DDB_G0283145"/>
    <property type="match status" value="1"/>
</dbReference>
<sequence length="243" mass="28080">MVKDIAKILINQRENKVSASLYYWLQIIFSFNSNRIEGSTLSEKQTQQVFDTGTIFADENGLIVVDDVLETSNHFRMFDYVLDTIDVDLTSEYLFKLHTMLKRGTKSELDSKMNVGGFKQFPNQIGSIEAVQTTLPAEVPHAIQSLLEKWNADPHSNLLDFAKFHYRFETIHPFSDGNGRIGRLILFKELCKADLMPLVIRESNKPFYLRGLKKFEDDDSYLVDTLGAEQDYYTQLVERFLEI</sequence>
<dbReference type="SUPFAM" id="SSF140931">
    <property type="entry name" value="Fic-like"/>
    <property type="match status" value="1"/>
</dbReference>
<dbReference type="InterPro" id="IPR040198">
    <property type="entry name" value="Fido_containing"/>
</dbReference>
<evidence type="ECO:0000259" key="3">
    <source>
        <dbReference type="PROSITE" id="PS51459"/>
    </source>
</evidence>
<organism evidence="4 5">
    <name type="scientific">Paucilactobacillus nenjiangensis</name>
    <dbReference type="NCBI Taxonomy" id="1296540"/>
    <lineage>
        <taxon>Bacteria</taxon>
        <taxon>Bacillati</taxon>
        <taxon>Bacillota</taxon>
        <taxon>Bacilli</taxon>
        <taxon>Lactobacillales</taxon>
        <taxon>Lactobacillaceae</taxon>
        <taxon>Paucilactobacillus</taxon>
    </lineage>
</organism>
<dbReference type="InterPro" id="IPR003812">
    <property type="entry name" value="Fido"/>
</dbReference>
<feature type="domain" description="Fido" evidence="3">
    <location>
        <begin position="89"/>
        <end position="242"/>
    </location>
</feature>
<dbReference type="EMBL" id="CP043939">
    <property type="protein sequence ID" value="QER68190.1"/>
    <property type="molecule type" value="Genomic_DNA"/>
</dbReference>
<dbReference type="GO" id="GO:0005524">
    <property type="term" value="F:ATP binding"/>
    <property type="evidence" value="ECO:0007669"/>
    <property type="project" value="UniProtKB-KW"/>
</dbReference>
<dbReference type="PROSITE" id="PS51459">
    <property type="entry name" value="FIDO"/>
    <property type="match status" value="1"/>
</dbReference>
<keyword evidence="2" id="KW-0547">Nucleotide-binding</keyword>
<reference evidence="4 5" key="1">
    <citation type="submission" date="2019-09" db="EMBL/GenBank/DDBJ databases">
        <title>Complete Genome Sequence of Lactobacillus nenjiangensis SH-Y15, isolated from sauerkraut.</title>
        <authorList>
            <person name="Yang H."/>
        </authorList>
    </citation>
    <scope>NUCLEOTIDE SEQUENCE [LARGE SCALE GENOMIC DNA]</scope>
    <source>
        <strain evidence="4 5">SH-Y15</strain>
    </source>
</reference>
<dbReference type="KEGG" id="lnn:F0161_10285"/>
<dbReference type="OrthoDB" id="9813719at2"/>
<dbReference type="InterPro" id="IPR036597">
    <property type="entry name" value="Fido-like_dom_sf"/>
</dbReference>
<evidence type="ECO:0000313" key="4">
    <source>
        <dbReference type="EMBL" id="QER68190.1"/>
    </source>
</evidence>
<protein>
    <submittedName>
        <fullName evidence="4">Fic family protein</fullName>
    </submittedName>
</protein>
<name>A0A5P1X2R4_9LACO</name>
<gene>
    <name evidence="4" type="ORF">F0161_10285</name>
</gene>
<dbReference type="Gene3D" id="1.10.3290.10">
    <property type="entry name" value="Fido-like domain"/>
    <property type="match status" value="1"/>
</dbReference>
<feature type="active site" evidence="1">
    <location>
        <position position="172"/>
    </location>
</feature>
<dbReference type="Pfam" id="PF02661">
    <property type="entry name" value="Fic"/>
    <property type="match status" value="1"/>
</dbReference>